<dbReference type="InterPro" id="IPR036942">
    <property type="entry name" value="Beta-barrel_TonB_sf"/>
</dbReference>
<dbReference type="NCBIfam" id="TIGR01782">
    <property type="entry name" value="TonB-Xanth-Caul"/>
    <property type="match status" value="1"/>
</dbReference>
<evidence type="ECO:0000313" key="14">
    <source>
        <dbReference type="Proteomes" id="UP000529795"/>
    </source>
</evidence>
<dbReference type="PANTHER" id="PTHR40980:SF3">
    <property type="entry name" value="TONB-DEPENDENT RECEPTOR-LIKE BETA-BARREL DOMAIN-CONTAINING PROTEIN"/>
    <property type="match status" value="1"/>
</dbReference>
<evidence type="ECO:0000256" key="2">
    <source>
        <dbReference type="ARBA" id="ARBA00022448"/>
    </source>
</evidence>
<dbReference type="Proteomes" id="UP000529795">
    <property type="component" value="Unassembled WGS sequence"/>
</dbReference>
<keyword evidence="13" id="KW-0675">Receptor</keyword>
<reference evidence="13 14" key="1">
    <citation type="submission" date="2020-08" db="EMBL/GenBank/DDBJ databases">
        <title>Genomic Encyclopedia of Type Strains, Phase IV (KMG-IV): sequencing the most valuable type-strain genomes for metagenomic binning, comparative biology and taxonomic classification.</title>
        <authorList>
            <person name="Goeker M."/>
        </authorList>
    </citation>
    <scope>NUCLEOTIDE SEQUENCE [LARGE SCALE GENOMIC DNA]</scope>
    <source>
        <strain evidence="13 14">YC6723</strain>
    </source>
</reference>
<gene>
    <name evidence="13" type="ORF">GGQ80_003299</name>
</gene>
<sequence>MLAQAMTPADASRAQSPAQQAAASSSPTQEAAERSGDDTSGGDIVVTGFRAALEGAIDTKRRSANIIDAIKADDMASFPDANLAESIQRIPGVSIQRDAGEGRNVTVRGLGGDFVRTLLNGIEAFSATTGSTLGVVAGINRTRGFDYSTFASELFSGVTVSKSQSADMDEGSLAATIDLQTAKPFDKKGVRGAVSVQGAYYDANKSYAPRLAGLLSATSGSFGALISGAYSKRRAQEEGYSDTSQSDYSDALNGFCGRATDDPNQAGSQVINTAIPFVNTLSGAGNRPANQCFSGKPSDPTAYSKINQPNVFLPRNPGLGRFELDQERIGLTAALQYVPSSDTKVTLDAVYSQFKQDRRDYALSLASNNRNVNGASAAFPLFAGRVDSQIIDVNVDPNGQVDYMKLNNVDIKHIQEVTRSTTKTYEIGLTFEQNIGDRLKLRARAGKAGSDYNQPYTVLISYDGFNKDGYIWDARNDPRRPLINYGYDVTNLANVTFTNAGTGLTPDIRVVRAGVRNDLTTGALDAEYELTNALSLKVGGMYKKFRFVSTQDQRFFANNGPPCVVSASNNAAVAGSPPAACAGYSTFNLAQFASDFPTLESLSQTLTGFGRQLDLPAGSVTSFVVPDVQAFIDKVGVTCNCANKYGDFRLSYVTALGNNRRVGEDDKALYAQLNFDVDVLGGRQLRGNAGVRYVKTDVASTGYTSATSQITVPNSYTDWLPSLNASIDVVPNLMARFAFAKVMARPGFNALTPGGSVNTTFGAQSATIGNPLLDPYRAKNYDLSFEYYPQKGAFYGVALFYKDIGSTIQNLAAQEAYSNTGLPLSLLPAGQDGTTIYTVTRFRNTSGGSIKGVEVNIQQPFTFLPGALKKFGFAGNYTYVQSRVLYYLSAGLTATTTYDQFINVSPNSVNATLFYDDNRFSTRVSVAYRDAYLTALPFKAEVPDGNYSYSTTNVDANISYKIVPGLTLTLDMLNLTNQAADQYSGAIRKAQRVYSVTGRQFFLGASFSF</sequence>
<keyword evidence="14" id="KW-1185">Reference proteome</keyword>
<dbReference type="InterPro" id="IPR012910">
    <property type="entry name" value="Plug_dom"/>
</dbReference>
<keyword evidence="4 8" id="KW-0812">Transmembrane</keyword>
<evidence type="ECO:0000256" key="9">
    <source>
        <dbReference type="RuleBase" id="RU003357"/>
    </source>
</evidence>
<dbReference type="PANTHER" id="PTHR40980">
    <property type="entry name" value="PLUG DOMAIN-CONTAINING PROTEIN"/>
    <property type="match status" value="1"/>
</dbReference>
<proteinExistence type="inferred from homology"/>
<dbReference type="Pfam" id="PF00593">
    <property type="entry name" value="TonB_dep_Rec_b-barrel"/>
    <property type="match status" value="1"/>
</dbReference>
<dbReference type="InterPro" id="IPR000531">
    <property type="entry name" value="Beta-barrel_TonB"/>
</dbReference>
<evidence type="ECO:0000313" key="13">
    <source>
        <dbReference type="EMBL" id="MBB4155379.1"/>
    </source>
</evidence>
<evidence type="ECO:0000256" key="4">
    <source>
        <dbReference type="ARBA" id="ARBA00022692"/>
    </source>
</evidence>
<dbReference type="AlphaFoldDB" id="A0A840FCM4"/>
<evidence type="ECO:0000256" key="3">
    <source>
        <dbReference type="ARBA" id="ARBA00022452"/>
    </source>
</evidence>
<evidence type="ECO:0000256" key="6">
    <source>
        <dbReference type="ARBA" id="ARBA00023136"/>
    </source>
</evidence>
<keyword evidence="5 9" id="KW-0798">TonB box</keyword>
<evidence type="ECO:0000256" key="5">
    <source>
        <dbReference type="ARBA" id="ARBA00023077"/>
    </source>
</evidence>
<dbReference type="PROSITE" id="PS52016">
    <property type="entry name" value="TONB_DEPENDENT_REC_3"/>
    <property type="match status" value="1"/>
</dbReference>
<dbReference type="EMBL" id="JACIEV010000011">
    <property type="protein sequence ID" value="MBB4155379.1"/>
    <property type="molecule type" value="Genomic_DNA"/>
</dbReference>
<dbReference type="SUPFAM" id="SSF56935">
    <property type="entry name" value="Porins"/>
    <property type="match status" value="1"/>
</dbReference>
<evidence type="ECO:0000259" key="12">
    <source>
        <dbReference type="Pfam" id="PF07715"/>
    </source>
</evidence>
<evidence type="ECO:0000259" key="11">
    <source>
        <dbReference type="Pfam" id="PF00593"/>
    </source>
</evidence>
<evidence type="ECO:0000256" key="8">
    <source>
        <dbReference type="PROSITE-ProRule" id="PRU01360"/>
    </source>
</evidence>
<feature type="domain" description="TonB-dependent receptor-like beta-barrel" evidence="11">
    <location>
        <begin position="458"/>
        <end position="975"/>
    </location>
</feature>
<feature type="compositionally biased region" description="Low complexity" evidence="10">
    <location>
        <begin position="8"/>
        <end position="30"/>
    </location>
</feature>
<keyword evidence="2 8" id="KW-0813">Transport</keyword>
<organism evidence="13 14">
    <name type="scientific">Sphingomonas jinjuensis</name>
    <dbReference type="NCBI Taxonomy" id="535907"/>
    <lineage>
        <taxon>Bacteria</taxon>
        <taxon>Pseudomonadati</taxon>
        <taxon>Pseudomonadota</taxon>
        <taxon>Alphaproteobacteria</taxon>
        <taxon>Sphingomonadales</taxon>
        <taxon>Sphingomonadaceae</taxon>
        <taxon>Sphingomonas</taxon>
    </lineage>
</organism>
<dbReference type="GO" id="GO:0009279">
    <property type="term" value="C:cell outer membrane"/>
    <property type="evidence" value="ECO:0007669"/>
    <property type="project" value="UniProtKB-SubCell"/>
</dbReference>
<evidence type="ECO:0000256" key="1">
    <source>
        <dbReference type="ARBA" id="ARBA00004571"/>
    </source>
</evidence>
<keyword evidence="6 8" id="KW-0472">Membrane</keyword>
<name>A0A840FCM4_9SPHN</name>
<comment type="subcellular location">
    <subcellularLocation>
        <location evidence="1 8">Cell outer membrane</location>
        <topology evidence="1 8">Multi-pass membrane protein</topology>
    </subcellularLocation>
</comment>
<dbReference type="Gene3D" id="2.40.170.20">
    <property type="entry name" value="TonB-dependent receptor, beta-barrel domain"/>
    <property type="match status" value="2"/>
</dbReference>
<dbReference type="CDD" id="cd01347">
    <property type="entry name" value="ligand_gated_channel"/>
    <property type="match status" value="1"/>
</dbReference>
<dbReference type="Gene3D" id="2.170.130.10">
    <property type="entry name" value="TonB-dependent receptor, plug domain"/>
    <property type="match status" value="1"/>
</dbReference>
<accession>A0A840FCM4</accession>
<comment type="similarity">
    <text evidence="8 9">Belongs to the TonB-dependent receptor family.</text>
</comment>
<evidence type="ECO:0000256" key="10">
    <source>
        <dbReference type="SAM" id="MobiDB-lite"/>
    </source>
</evidence>
<protein>
    <submittedName>
        <fullName evidence="13">TonB-dependent receptor</fullName>
    </submittedName>
</protein>
<keyword evidence="7 8" id="KW-0998">Cell outer membrane</keyword>
<keyword evidence="3 8" id="KW-1134">Transmembrane beta strand</keyword>
<dbReference type="InterPro" id="IPR039426">
    <property type="entry name" value="TonB-dep_rcpt-like"/>
</dbReference>
<evidence type="ECO:0000256" key="7">
    <source>
        <dbReference type="ARBA" id="ARBA00023237"/>
    </source>
</evidence>
<feature type="region of interest" description="Disordered" evidence="10">
    <location>
        <begin position="1"/>
        <end position="43"/>
    </location>
</feature>
<dbReference type="Pfam" id="PF07715">
    <property type="entry name" value="Plug"/>
    <property type="match status" value="1"/>
</dbReference>
<feature type="domain" description="TonB-dependent receptor plug" evidence="12">
    <location>
        <begin position="60"/>
        <end position="175"/>
    </location>
</feature>
<dbReference type="InterPro" id="IPR037066">
    <property type="entry name" value="Plug_dom_sf"/>
</dbReference>
<dbReference type="InterPro" id="IPR010104">
    <property type="entry name" value="TonB_rcpt_bac"/>
</dbReference>
<comment type="caution">
    <text evidence="13">The sequence shown here is derived from an EMBL/GenBank/DDBJ whole genome shotgun (WGS) entry which is preliminary data.</text>
</comment>